<keyword evidence="4" id="KW-1185">Reference proteome</keyword>
<proteinExistence type="predicted"/>
<organism evidence="3 4">
    <name type="scientific">Lentinula edodes</name>
    <name type="common">Shiitake mushroom</name>
    <name type="synonym">Lentinus edodes</name>
    <dbReference type="NCBI Taxonomy" id="5353"/>
    <lineage>
        <taxon>Eukaryota</taxon>
        <taxon>Fungi</taxon>
        <taxon>Dikarya</taxon>
        <taxon>Basidiomycota</taxon>
        <taxon>Agaricomycotina</taxon>
        <taxon>Agaricomycetes</taxon>
        <taxon>Agaricomycetidae</taxon>
        <taxon>Agaricales</taxon>
        <taxon>Marasmiineae</taxon>
        <taxon>Omphalotaceae</taxon>
        <taxon>Lentinula</taxon>
    </lineage>
</organism>
<dbReference type="AlphaFoldDB" id="A0A1Q3EE76"/>
<sequence length="228" mass="25804">MIQITPLLPGPNSSDERRQPRPNITSLERTKPNIQEHDSIPRITPRIFFAAVVVIEEYAERAQARAPTLRYESVNLERSFPRRRTKVTNHLDATGFTLISIKHSIKIRTPRITITMSNSPRPKFFVYAPDHTEEGTFAKRLSIRNEHLARMKTILAAGTIRVGGVLLSPESLSAPPEGQKMIGSTFICEAESLDEVKKMVEEDIYYKEGVWDKEKIVVLPMMAATPIP</sequence>
<dbReference type="PANTHER" id="PTHR33606:SF3">
    <property type="entry name" value="PROTEIN YCII"/>
    <property type="match status" value="1"/>
</dbReference>
<feature type="region of interest" description="Disordered" evidence="1">
    <location>
        <begin position="1"/>
        <end position="37"/>
    </location>
</feature>
<accession>A0A1Q3EE76</accession>
<dbReference type="PANTHER" id="PTHR33606">
    <property type="entry name" value="PROTEIN YCII"/>
    <property type="match status" value="1"/>
</dbReference>
<reference evidence="3 4" key="2">
    <citation type="submission" date="2017-02" db="EMBL/GenBank/DDBJ databases">
        <title>A genome survey and senescence transcriptome analysis in Lentinula edodes.</title>
        <authorList>
            <person name="Sakamoto Y."/>
            <person name="Nakade K."/>
            <person name="Sato S."/>
            <person name="Yoshida Y."/>
            <person name="Miyazaki K."/>
            <person name="Natsume S."/>
            <person name="Konno N."/>
        </authorList>
    </citation>
    <scope>NUCLEOTIDE SEQUENCE [LARGE SCALE GENOMIC DNA]</scope>
    <source>
        <strain evidence="3 4">NBRC 111202</strain>
    </source>
</reference>
<name>A0A1Q3EE76_LENED</name>
<reference evidence="3 4" key="1">
    <citation type="submission" date="2016-08" db="EMBL/GenBank/DDBJ databases">
        <authorList>
            <consortium name="Lentinula edodes genome sequencing consortium"/>
            <person name="Sakamoto Y."/>
            <person name="Nakade K."/>
            <person name="Sato S."/>
            <person name="Yoshida Y."/>
            <person name="Miyazaki K."/>
            <person name="Natsume S."/>
            <person name="Konno N."/>
        </authorList>
    </citation>
    <scope>NUCLEOTIDE SEQUENCE [LARGE SCALE GENOMIC DNA]</scope>
    <source>
        <strain evidence="3 4">NBRC 111202</strain>
    </source>
</reference>
<protein>
    <recommendedName>
        <fullName evidence="2">YCII-related domain-containing protein</fullName>
    </recommendedName>
</protein>
<comment type="caution">
    <text evidence="3">The sequence shown here is derived from an EMBL/GenBank/DDBJ whole genome shotgun (WGS) entry which is preliminary data.</text>
</comment>
<dbReference type="Pfam" id="PF03795">
    <property type="entry name" value="YCII"/>
    <property type="match status" value="1"/>
</dbReference>
<evidence type="ECO:0000259" key="2">
    <source>
        <dbReference type="Pfam" id="PF03795"/>
    </source>
</evidence>
<evidence type="ECO:0000313" key="4">
    <source>
        <dbReference type="Proteomes" id="UP000188533"/>
    </source>
</evidence>
<evidence type="ECO:0000256" key="1">
    <source>
        <dbReference type="SAM" id="MobiDB-lite"/>
    </source>
</evidence>
<dbReference type="InterPro" id="IPR005545">
    <property type="entry name" value="YCII"/>
</dbReference>
<gene>
    <name evidence="3" type="ORF">LENED_007388</name>
</gene>
<dbReference type="Gene3D" id="3.30.70.1060">
    <property type="entry name" value="Dimeric alpha+beta barrel"/>
    <property type="match status" value="1"/>
</dbReference>
<dbReference type="STRING" id="5353.A0A1Q3EE76"/>
<dbReference type="SUPFAM" id="SSF54909">
    <property type="entry name" value="Dimeric alpha+beta barrel"/>
    <property type="match status" value="1"/>
</dbReference>
<feature type="domain" description="YCII-related" evidence="2">
    <location>
        <begin position="133"/>
        <end position="216"/>
    </location>
</feature>
<dbReference type="InterPro" id="IPR051807">
    <property type="entry name" value="Sec-metab_biosynth-assoc"/>
</dbReference>
<dbReference type="EMBL" id="BDGU01000257">
    <property type="protein sequence ID" value="GAW05525.1"/>
    <property type="molecule type" value="Genomic_DNA"/>
</dbReference>
<evidence type="ECO:0000313" key="3">
    <source>
        <dbReference type="EMBL" id="GAW05525.1"/>
    </source>
</evidence>
<feature type="compositionally biased region" description="Basic and acidic residues" evidence="1">
    <location>
        <begin position="28"/>
        <end position="37"/>
    </location>
</feature>
<dbReference type="Proteomes" id="UP000188533">
    <property type="component" value="Unassembled WGS sequence"/>
</dbReference>
<dbReference type="InterPro" id="IPR011008">
    <property type="entry name" value="Dimeric_a/b-barrel"/>
</dbReference>